<organism evidence="1 2">
    <name type="scientific">Prunus dulcis</name>
    <name type="common">Almond</name>
    <name type="synonym">Amygdalus dulcis</name>
    <dbReference type="NCBI Taxonomy" id="3755"/>
    <lineage>
        <taxon>Eukaryota</taxon>
        <taxon>Viridiplantae</taxon>
        <taxon>Streptophyta</taxon>
        <taxon>Embryophyta</taxon>
        <taxon>Tracheophyta</taxon>
        <taxon>Spermatophyta</taxon>
        <taxon>Magnoliopsida</taxon>
        <taxon>eudicotyledons</taxon>
        <taxon>Gunneridae</taxon>
        <taxon>Pentapetalae</taxon>
        <taxon>rosids</taxon>
        <taxon>fabids</taxon>
        <taxon>Rosales</taxon>
        <taxon>Rosaceae</taxon>
        <taxon>Amygdaloideae</taxon>
        <taxon>Amygdaleae</taxon>
        <taxon>Prunus</taxon>
    </lineage>
</organism>
<sequence>MSRLASDVVEDALLSEEGCERLSENLNSLRVKLKLFKDGAGNNELGGSSSQTQYMKGPKRVRMIRNQRLQQGSNGDVVAIRRVEEGALMLHRLGIRVCFFVNQDSTRLGMRGLWRGSLEKMSIKKGLRVEILGVFRQLDEELVMFAFSYKKGKMEDFKAKKVEEMVMIDEEWLGWLLECLQ</sequence>
<proteinExistence type="predicted"/>
<evidence type="ECO:0000313" key="1">
    <source>
        <dbReference type="EMBL" id="KAI5335351.1"/>
    </source>
</evidence>
<reference evidence="1 2" key="1">
    <citation type="journal article" date="2022" name="G3 (Bethesda)">
        <title>Whole-genome sequence and methylome profiling of the almond [Prunus dulcis (Mill.) D.A. Webb] cultivar 'Nonpareil'.</title>
        <authorList>
            <person name="D'Amico-Willman K.M."/>
            <person name="Ouma W.Z."/>
            <person name="Meulia T."/>
            <person name="Sideli G.M."/>
            <person name="Gradziel T.M."/>
            <person name="Fresnedo-Ramirez J."/>
        </authorList>
    </citation>
    <scope>NUCLEOTIDE SEQUENCE [LARGE SCALE GENOMIC DNA]</scope>
    <source>
        <strain evidence="1">Clone GOH B32 T37-40</strain>
    </source>
</reference>
<accession>A0AAD4W2K7</accession>
<protein>
    <submittedName>
        <fullName evidence="1">Uncharacterized protein</fullName>
    </submittedName>
</protein>
<evidence type="ECO:0000313" key="2">
    <source>
        <dbReference type="Proteomes" id="UP001054821"/>
    </source>
</evidence>
<comment type="caution">
    <text evidence="1">The sequence shown here is derived from an EMBL/GenBank/DDBJ whole genome shotgun (WGS) entry which is preliminary data.</text>
</comment>
<dbReference type="Proteomes" id="UP001054821">
    <property type="component" value="Chromosome 4"/>
</dbReference>
<dbReference type="EMBL" id="JAJFAZ020000004">
    <property type="protein sequence ID" value="KAI5335351.1"/>
    <property type="molecule type" value="Genomic_DNA"/>
</dbReference>
<keyword evidence="2" id="KW-1185">Reference proteome</keyword>
<gene>
    <name evidence="1" type="ORF">L3X38_025484</name>
</gene>
<dbReference type="AlphaFoldDB" id="A0AAD4W2K7"/>
<name>A0AAD4W2K7_PRUDU</name>